<protein>
    <submittedName>
        <fullName evidence="2">Uncharacterized protein</fullName>
    </submittedName>
</protein>
<dbReference type="VEuPathDB" id="VectorBase:GPPI003020"/>
<evidence type="ECO:0000313" key="2">
    <source>
        <dbReference type="EnsemblMetazoa" id="GPPI003020-PA"/>
    </source>
</evidence>
<keyword evidence="1" id="KW-1133">Transmembrane helix</keyword>
<reference evidence="2" key="2">
    <citation type="submission" date="2020-05" db="UniProtKB">
        <authorList>
            <consortium name="EnsemblMetazoa"/>
        </authorList>
    </citation>
    <scope>IDENTIFICATION</scope>
    <source>
        <strain evidence="2">IAEA</strain>
    </source>
</reference>
<dbReference type="AlphaFoldDB" id="A0A1B0ANJ7"/>
<evidence type="ECO:0000313" key="3">
    <source>
        <dbReference type="Proteomes" id="UP000092460"/>
    </source>
</evidence>
<feature type="transmembrane region" description="Helical" evidence="1">
    <location>
        <begin position="71"/>
        <end position="91"/>
    </location>
</feature>
<sequence length="113" mass="12880">MLPSKLCQFVLATLTMRRFTNPGLPGLLFVFSVTNAIANLIRTYSKEVDPSQSSKQDVWTSKTKKTRMREILILFIITIIAKHFSEAVILVNKTAREYTLPIIVLKCSIEQIH</sequence>
<keyword evidence="1" id="KW-0472">Membrane</keyword>
<keyword evidence="3" id="KW-1185">Reference proteome</keyword>
<name>A0A1B0ANJ7_9MUSC</name>
<accession>A0A1B0ANJ7</accession>
<organism evidence="2 3">
    <name type="scientific">Glossina palpalis gambiensis</name>
    <dbReference type="NCBI Taxonomy" id="67801"/>
    <lineage>
        <taxon>Eukaryota</taxon>
        <taxon>Metazoa</taxon>
        <taxon>Ecdysozoa</taxon>
        <taxon>Arthropoda</taxon>
        <taxon>Hexapoda</taxon>
        <taxon>Insecta</taxon>
        <taxon>Pterygota</taxon>
        <taxon>Neoptera</taxon>
        <taxon>Endopterygota</taxon>
        <taxon>Diptera</taxon>
        <taxon>Brachycera</taxon>
        <taxon>Muscomorpha</taxon>
        <taxon>Hippoboscoidea</taxon>
        <taxon>Glossinidae</taxon>
        <taxon>Glossina</taxon>
    </lineage>
</organism>
<dbReference type="EMBL" id="JXJN01000867">
    <property type="status" value="NOT_ANNOTATED_CDS"/>
    <property type="molecule type" value="Genomic_DNA"/>
</dbReference>
<dbReference type="EnsemblMetazoa" id="GPPI003020-RA">
    <property type="protein sequence ID" value="GPPI003020-PA"/>
    <property type="gene ID" value="GPPI003020"/>
</dbReference>
<reference evidence="3" key="1">
    <citation type="submission" date="2015-01" db="EMBL/GenBank/DDBJ databases">
        <authorList>
            <person name="Aksoy S."/>
            <person name="Warren W."/>
            <person name="Wilson R.K."/>
        </authorList>
    </citation>
    <scope>NUCLEOTIDE SEQUENCE [LARGE SCALE GENOMIC DNA]</scope>
    <source>
        <strain evidence="3">IAEA</strain>
    </source>
</reference>
<evidence type="ECO:0000256" key="1">
    <source>
        <dbReference type="SAM" id="Phobius"/>
    </source>
</evidence>
<keyword evidence="1" id="KW-0812">Transmembrane</keyword>
<proteinExistence type="predicted"/>
<dbReference type="Proteomes" id="UP000092460">
    <property type="component" value="Unassembled WGS sequence"/>
</dbReference>